<dbReference type="InterPro" id="IPR016872">
    <property type="entry name" value="UCP028160"/>
</dbReference>
<evidence type="ECO:0000256" key="1">
    <source>
        <dbReference type="SAM" id="SignalP"/>
    </source>
</evidence>
<accession>A0A1B9R0W5</accession>
<protein>
    <submittedName>
        <fullName evidence="2">Peptidylprolyl isomerase</fullName>
    </submittedName>
</protein>
<organism evidence="2 3">
    <name type="scientific">Vibrio genomosp. F10</name>
    <dbReference type="NCBI Taxonomy" id="723171"/>
    <lineage>
        <taxon>Bacteria</taxon>
        <taxon>Pseudomonadati</taxon>
        <taxon>Pseudomonadota</taxon>
        <taxon>Gammaproteobacteria</taxon>
        <taxon>Vibrionales</taxon>
        <taxon>Vibrionaceae</taxon>
        <taxon>Vibrio</taxon>
    </lineage>
</organism>
<feature type="signal peptide" evidence="1">
    <location>
        <begin position="1"/>
        <end position="23"/>
    </location>
</feature>
<comment type="caution">
    <text evidence="2">The sequence shown here is derived from an EMBL/GenBank/DDBJ whole genome shotgun (WGS) entry which is preliminary data.</text>
</comment>
<name>A0A1B9R0W5_9VIBR</name>
<sequence>MKKILLSSLISFSLLGCSSSVSTSNLDQFSDYTGGKTMGDATTFYWYTERLSQPYNAGNYVFSGDYGWYKSDYRWSEGAVREFIREGEQVQGSDLVPYRVHVRFNVNGEAVYQQYRIDDKVLPLNEEQLQRYQLEANSIADVTKGIVREGNTLIQGYWDGSNFETCSGQSYDEIEFNHTLPTFVVNRLSTFNSYIAVLGKTSANKIVIEELLMLDDNSHDCIERPSLIDKG</sequence>
<keyword evidence="3" id="KW-1185">Reference proteome</keyword>
<dbReference type="PIRSF" id="PIRSF028160">
    <property type="entry name" value="UCP028160"/>
    <property type="match status" value="1"/>
</dbReference>
<dbReference type="PROSITE" id="PS51257">
    <property type="entry name" value="PROKAR_LIPOPROTEIN"/>
    <property type="match status" value="1"/>
</dbReference>
<dbReference type="RefSeq" id="WP_065576525.1">
    <property type="nucleotide sequence ID" value="NZ_JBNGCH010000333.1"/>
</dbReference>
<evidence type="ECO:0000313" key="3">
    <source>
        <dbReference type="Proteomes" id="UP000093173"/>
    </source>
</evidence>
<dbReference type="Proteomes" id="UP000093173">
    <property type="component" value="Unassembled WGS sequence"/>
</dbReference>
<evidence type="ECO:0000313" key="2">
    <source>
        <dbReference type="EMBL" id="OCH77937.1"/>
    </source>
</evidence>
<dbReference type="GO" id="GO:0016853">
    <property type="term" value="F:isomerase activity"/>
    <property type="evidence" value="ECO:0007669"/>
    <property type="project" value="UniProtKB-KW"/>
</dbReference>
<keyword evidence="2" id="KW-0413">Isomerase</keyword>
<dbReference type="InterPro" id="IPR010858">
    <property type="entry name" value="DUF1481"/>
</dbReference>
<dbReference type="Pfam" id="PF07356">
    <property type="entry name" value="DUF1481"/>
    <property type="match status" value="1"/>
</dbReference>
<keyword evidence="1" id="KW-0732">Signal</keyword>
<proteinExistence type="predicted"/>
<dbReference type="EMBL" id="MAJZ01000333">
    <property type="protein sequence ID" value="OCH77937.1"/>
    <property type="molecule type" value="Genomic_DNA"/>
</dbReference>
<feature type="chain" id="PRO_5008634790" evidence="1">
    <location>
        <begin position="24"/>
        <end position="231"/>
    </location>
</feature>
<reference evidence="3" key="1">
    <citation type="submission" date="2016-06" db="EMBL/GenBank/DDBJ databases">
        <authorList>
            <person name="Hehemann J.-H."/>
            <person name="Arevalo P."/>
            <person name="Datta M.S."/>
            <person name="Polz M.F."/>
        </authorList>
    </citation>
    <scope>NUCLEOTIDE SEQUENCE [LARGE SCALE GENOMIC DNA]</scope>
    <source>
        <strain evidence="3">9CSC122</strain>
    </source>
</reference>
<gene>
    <name evidence="2" type="ORF">A6E14_06750</name>
</gene>
<dbReference type="AlphaFoldDB" id="A0A1B9R0W5"/>